<dbReference type="Proteomes" id="UP000005324">
    <property type="component" value="Unassembled WGS sequence"/>
</dbReference>
<comment type="caution">
    <text evidence="2">The sequence shown here is derived from an EMBL/GenBank/DDBJ whole genome shotgun (WGS) entry which is preliminary data.</text>
</comment>
<dbReference type="AlphaFoldDB" id="D5RLC0"/>
<evidence type="ECO:0000256" key="1">
    <source>
        <dbReference type="ARBA" id="ARBA00006987"/>
    </source>
</evidence>
<dbReference type="PANTHER" id="PTHR42928">
    <property type="entry name" value="TRICARBOXYLATE-BINDING PROTEIN"/>
    <property type="match status" value="1"/>
</dbReference>
<keyword evidence="3" id="KW-1185">Reference proteome</keyword>
<evidence type="ECO:0000313" key="2">
    <source>
        <dbReference type="EMBL" id="EFH11893.1"/>
    </source>
</evidence>
<accession>D5RLC0</accession>
<dbReference type="HOGENOM" id="CLU_941717_0_0_5"/>
<dbReference type="Gene3D" id="3.40.190.150">
    <property type="entry name" value="Bordetella uptake gene, domain 1"/>
    <property type="match status" value="1"/>
</dbReference>
<evidence type="ECO:0000313" key="3">
    <source>
        <dbReference type="Proteomes" id="UP000005324"/>
    </source>
</evidence>
<protein>
    <recommendedName>
        <fullName evidence="4">Tripartite tricarboxylate transporter substrate binding protein</fullName>
    </recommendedName>
</protein>
<dbReference type="EMBL" id="ADVL01000307">
    <property type="protein sequence ID" value="EFH11893.1"/>
    <property type="molecule type" value="Genomic_DNA"/>
</dbReference>
<gene>
    <name evidence="2" type="ORF">HMPREF0731_1881</name>
</gene>
<dbReference type="InterPro" id="IPR005064">
    <property type="entry name" value="BUG"/>
</dbReference>
<dbReference type="PIRSF" id="PIRSF017082">
    <property type="entry name" value="YflP"/>
    <property type="match status" value="1"/>
</dbReference>
<reference evidence="2 3" key="1">
    <citation type="submission" date="2010-04" db="EMBL/GenBank/DDBJ databases">
        <authorList>
            <person name="Qin X."/>
            <person name="Bachman B."/>
            <person name="Battles P."/>
            <person name="Bell A."/>
            <person name="Bess C."/>
            <person name="Bickham C."/>
            <person name="Chaboub L."/>
            <person name="Chen D."/>
            <person name="Coyle M."/>
            <person name="Deiros D.R."/>
            <person name="Dinh H."/>
            <person name="Forbes L."/>
            <person name="Fowler G."/>
            <person name="Francisco L."/>
            <person name="Fu Q."/>
            <person name="Gubbala S."/>
            <person name="Hale W."/>
            <person name="Han Y."/>
            <person name="Hemphill L."/>
            <person name="Highlander S.K."/>
            <person name="Hirani K."/>
            <person name="Hogues M."/>
            <person name="Jackson L."/>
            <person name="Jakkamsetti A."/>
            <person name="Javaid M."/>
            <person name="Jiang H."/>
            <person name="Korchina V."/>
            <person name="Kovar C."/>
            <person name="Lara F."/>
            <person name="Lee S."/>
            <person name="Mata R."/>
            <person name="Mathew T."/>
            <person name="Moen C."/>
            <person name="Morales K."/>
            <person name="Munidasa M."/>
            <person name="Nazareth L."/>
            <person name="Ngo R."/>
            <person name="Nguyen L."/>
            <person name="Okwuonu G."/>
            <person name="Ongeri F."/>
            <person name="Patil S."/>
            <person name="Petrosino J."/>
            <person name="Pham C."/>
            <person name="Pham P."/>
            <person name="Pu L.-L."/>
            <person name="Puazo M."/>
            <person name="Raj R."/>
            <person name="Reid J."/>
            <person name="Rouhana J."/>
            <person name="Saada N."/>
            <person name="Shang Y."/>
            <person name="Simmons D."/>
            <person name="Thornton R."/>
            <person name="Warren J."/>
            <person name="Weissenberger G."/>
            <person name="Zhang J."/>
            <person name="Zhang L."/>
            <person name="Zhou C."/>
            <person name="Zhu D."/>
            <person name="Muzny D."/>
            <person name="Worley K."/>
            <person name="Gibbs R."/>
        </authorList>
    </citation>
    <scope>NUCLEOTIDE SEQUENCE [LARGE SCALE GENOMIC DNA]</scope>
    <source>
        <strain evidence="2 3">ATCC 49957</strain>
    </source>
</reference>
<dbReference type="InterPro" id="IPR042100">
    <property type="entry name" value="Bug_dom1"/>
</dbReference>
<dbReference type="CDD" id="cd07012">
    <property type="entry name" value="PBP2_Bug_TTT"/>
    <property type="match status" value="1"/>
</dbReference>
<comment type="similarity">
    <text evidence="1">Belongs to the UPF0065 (bug) family.</text>
</comment>
<dbReference type="PANTHER" id="PTHR42928:SF5">
    <property type="entry name" value="BLR1237 PROTEIN"/>
    <property type="match status" value="1"/>
</dbReference>
<proteinExistence type="inferred from homology"/>
<dbReference type="SUPFAM" id="SSF53850">
    <property type="entry name" value="Periplasmic binding protein-like II"/>
    <property type="match status" value="1"/>
</dbReference>
<organism evidence="2 3">
    <name type="scientific">Pseudoroseomonas cervicalis ATCC 49957</name>
    <dbReference type="NCBI Taxonomy" id="525371"/>
    <lineage>
        <taxon>Bacteria</taxon>
        <taxon>Pseudomonadati</taxon>
        <taxon>Pseudomonadota</taxon>
        <taxon>Alphaproteobacteria</taxon>
        <taxon>Acetobacterales</taxon>
        <taxon>Roseomonadaceae</taxon>
        <taxon>Roseomonas</taxon>
    </lineage>
</organism>
<dbReference type="Gene3D" id="3.40.190.10">
    <property type="entry name" value="Periplasmic binding protein-like II"/>
    <property type="match status" value="1"/>
</dbReference>
<name>D5RLC0_9PROT</name>
<evidence type="ECO:0008006" key="4">
    <source>
        <dbReference type="Google" id="ProtNLM"/>
    </source>
</evidence>
<sequence>ERLGPALGRTVLVDNRAGAGGVLGADAVAKAAPDGATIGLLGLTTWTAMPFMFSRLPFDPAKDFTPLSLISAGSLLCVVNAETAASRGWSDFRALIAWARANPDKVTMGSSGTGTSSHLCLAAVNKATGAGILHVPYRGGGPAIQDLLSGNIDMMFDVMPALMPHVASGKLKALAVSSARPVDSAPGVPGMAEFADLGLGRVDIVTWNAIAAPAGLPAPLAERLAQAVRQAGAEPEFRERLRPLGYEAVTSATPRELEDLIAQQRPVWRELVELSGARLD</sequence>
<feature type="non-terminal residue" evidence="2">
    <location>
        <position position="1"/>
    </location>
</feature>
<dbReference type="Pfam" id="PF03401">
    <property type="entry name" value="TctC"/>
    <property type="match status" value="1"/>
</dbReference>
<dbReference type="RefSeq" id="WP_007004298.1">
    <property type="nucleotide sequence ID" value="NZ_GG770779.1"/>
</dbReference>